<gene>
    <name evidence="2" type="ORF">E3D37_34305</name>
</gene>
<evidence type="ECO:0000256" key="1">
    <source>
        <dbReference type="SAM" id="MobiDB-lite"/>
    </source>
</evidence>
<evidence type="ECO:0000313" key="3">
    <source>
        <dbReference type="Proteomes" id="UP000298234"/>
    </source>
</evidence>
<protein>
    <submittedName>
        <fullName evidence="2">Uncharacterized protein</fullName>
    </submittedName>
</protein>
<comment type="caution">
    <text evidence="2">The sequence shown here is derived from an EMBL/GenBank/DDBJ whole genome shotgun (WGS) entry which is preliminary data.</text>
</comment>
<feature type="region of interest" description="Disordered" evidence="1">
    <location>
        <begin position="1"/>
        <end position="22"/>
    </location>
</feature>
<dbReference type="Proteomes" id="UP000298234">
    <property type="component" value="Unassembled WGS sequence"/>
</dbReference>
<evidence type="ECO:0000313" key="2">
    <source>
        <dbReference type="EMBL" id="TEU36997.1"/>
    </source>
</evidence>
<name>A0AAX2REI6_BURCE</name>
<sequence>MPLVIPPEIAYGKRPPRQPASPGTTFFVSGMYRNGGLTPPALVQRRDATAGFDGRIRLAGVGRVVR</sequence>
<organism evidence="2 3">
    <name type="scientific">Burkholderia cepacia</name>
    <name type="common">Pseudomonas cepacia</name>
    <dbReference type="NCBI Taxonomy" id="292"/>
    <lineage>
        <taxon>Bacteria</taxon>
        <taxon>Pseudomonadati</taxon>
        <taxon>Pseudomonadota</taxon>
        <taxon>Betaproteobacteria</taxon>
        <taxon>Burkholderiales</taxon>
        <taxon>Burkholderiaceae</taxon>
        <taxon>Burkholderia</taxon>
        <taxon>Burkholderia cepacia complex</taxon>
    </lineage>
</organism>
<dbReference type="EMBL" id="SNSQ01000055">
    <property type="protein sequence ID" value="TEU36997.1"/>
    <property type="molecule type" value="Genomic_DNA"/>
</dbReference>
<reference evidence="2 3" key="1">
    <citation type="submission" date="2019-03" db="EMBL/GenBank/DDBJ databases">
        <title>Burkholderia cepacia outbreak.</title>
        <authorList>
            <person name="Farzana R."/>
            <person name="Walsh T.R."/>
        </authorList>
    </citation>
    <scope>NUCLEOTIDE SEQUENCE [LARGE SCALE GENOMIC DNA]</scope>
    <source>
        <strain evidence="3">d13</strain>
    </source>
</reference>
<proteinExistence type="predicted"/>
<accession>A0AAX2REI6</accession>
<dbReference type="AlphaFoldDB" id="A0AAX2REI6"/>